<organism evidence="2 3">
    <name type="scientific">Wolfiporia cocos (strain MD-104)</name>
    <name type="common">Brown rot fungus</name>
    <dbReference type="NCBI Taxonomy" id="742152"/>
    <lineage>
        <taxon>Eukaryota</taxon>
        <taxon>Fungi</taxon>
        <taxon>Dikarya</taxon>
        <taxon>Basidiomycota</taxon>
        <taxon>Agaricomycotina</taxon>
        <taxon>Agaricomycetes</taxon>
        <taxon>Polyporales</taxon>
        <taxon>Phaeolaceae</taxon>
        <taxon>Wolfiporia</taxon>
    </lineage>
</organism>
<evidence type="ECO:0000313" key="3">
    <source>
        <dbReference type="Proteomes" id="UP000218811"/>
    </source>
</evidence>
<name>A0A2H3JQD9_WOLCO</name>
<accession>A0A2H3JQD9</accession>
<gene>
    <name evidence="2" type="ORF">WOLCODRAFT_26717</name>
</gene>
<proteinExistence type="predicted"/>
<dbReference type="EMBL" id="KB468157">
    <property type="protein sequence ID" value="PCH44366.1"/>
    <property type="molecule type" value="Genomic_DNA"/>
</dbReference>
<protein>
    <submittedName>
        <fullName evidence="2">Uncharacterized protein</fullName>
    </submittedName>
</protein>
<evidence type="ECO:0000256" key="1">
    <source>
        <dbReference type="SAM" id="MobiDB-lite"/>
    </source>
</evidence>
<keyword evidence="3" id="KW-1185">Reference proteome</keyword>
<feature type="region of interest" description="Disordered" evidence="1">
    <location>
        <begin position="25"/>
        <end position="52"/>
    </location>
</feature>
<dbReference type="AlphaFoldDB" id="A0A2H3JQD9"/>
<sequence length="52" mass="5848">MYWAASRIAAFLPSPAFAPSFSARRQQGPSIRFPPPECTKDRTDVRTSYNIS</sequence>
<reference evidence="2 3" key="1">
    <citation type="journal article" date="2012" name="Science">
        <title>The Paleozoic origin of enzymatic lignin decomposition reconstructed from 31 fungal genomes.</title>
        <authorList>
            <person name="Floudas D."/>
            <person name="Binder M."/>
            <person name="Riley R."/>
            <person name="Barry K."/>
            <person name="Blanchette R.A."/>
            <person name="Henrissat B."/>
            <person name="Martinez A.T."/>
            <person name="Otillar R."/>
            <person name="Spatafora J.W."/>
            <person name="Yadav J.S."/>
            <person name="Aerts A."/>
            <person name="Benoit I."/>
            <person name="Boyd A."/>
            <person name="Carlson A."/>
            <person name="Copeland A."/>
            <person name="Coutinho P.M."/>
            <person name="de Vries R.P."/>
            <person name="Ferreira P."/>
            <person name="Findley K."/>
            <person name="Foster B."/>
            <person name="Gaskell J."/>
            <person name="Glotzer D."/>
            <person name="Gorecki P."/>
            <person name="Heitman J."/>
            <person name="Hesse C."/>
            <person name="Hori C."/>
            <person name="Igarashi K."/>
            <person name="Jurgens J.A."/>
            <person name="Kallen N."/>
            <person name="Kersten P."/>
            <person name="Kohler A."/>
            <person name="Kuees U."/>
            <person name="Kumar T.K.A."/>
            <person name="Kuo A."/>
            <person name="LaButti K."/>
            <person name="Larrondo L.F."/>
            <person name="Lindquist E."/>
            <person name="Ling A."/>
            <person name="Lombard V."/>
            <person name="Lucas S."/>
            <person name="Lundell T."/>
            <person name="Martin R."/>
            <person name="McLaughlin D.J."/>
            <person name="Morgenstern I."/>
            <person name="Morin E."/>
            <person name="Murat C."/>
            <person name="Nagy L.G."/>
            <person name="Nolan M."/>
            <person name="Ohm R.A."/>
            <person name="Patyshakuliyeva A."/>
            <person name="Rokas A."/>
            <person name="Ruiz-Duenas F.J."/>
            <person name="Sabat G."/>
            <person name="Salamov A."/>
            <person name="Samejima M."/>
            <person name="Schmutz J."/>
            <person name="Slot J.C."/>
            <person name="St John F."/>
            <person name="Stenlid J."/>
            <person name="Sun H."/>
            <person name="Sun S."/>
            <person name="Syed K."/>
            <person name="Tsang A."/>
            <person name="Wiebenga A."/>
            <person name="Young D."/>
            <person name="Pisabarro A."/>
            <person name="Eastwood D.C."/>
            <person name="Martin F."/>
            <person name="Cullen D."/>
            <person name="Grigoriev I.V."/>
            <person name="Hibbett D.S."/>
        </authorList>
    </citation>
    <scope>NUCLEOTIDE SEQUENCE [LARGE SCALE GENOMIC DNA]</scope>
    <source>
        <strain evidence="2 3">MD-104</strain>
    </source>
</reference>
<evidence type="ECO:0000313" key="2">
    <source>
        <dbReference type="EMBL" id="PCH44366.1"/>
    </source>
</evidence>
<dbReference type="Proteomes" id="UP000218811">
    <property type="component" value="Unassembled WGS sequence"/>
</dbReference>